<gene>
    <name evidence="1" type="ORF">JMN32_23995</name>
</gene>
<evidence type="ECO:0000313" key="1">
    <source>
        <dbReference type="EMBL" id="MBL6449395.1"/>
    </source>
</evidence>
<sequence length="272" mass="31533">MIVFYGFGGGFGHLSRIKTFIASAGIEESYKVLTNNRSAYQLFNAEQIAFLPPTYSFEAAVLRKWIRELIREYSPEAFYIDAFPCGLLGELSDDLFAGILVHYLCRRLKWRMYKPLINRCPPAMECVYVFEPLEPDHESYVKTATQVKHMELSFPSPTHILEKLEKYNQPVWLVVHTTHLDEIEVLLNHAVDLAKMEGNDPHIVVLCDQPVSVPEGVSLLHGEEPVDWYPHVDKIFTAAGFNTWYQLKPWRSRHITIPFPRKFDDQFWRSGN</sequence>
<proteinExistence type="predicted"/>
<evidence type="ECO:0000313" key="2">
    <source>
        <dbReference type="Proteomes" id="UP000614216"/>
    </source>
</evidence>
<dbReference type="RefSeq" id="WP_202858921.1">
    <property type="nucleotide sequence ID" value="NZ_JAEUGD010000066.1"/>
</dbReference>
<protein>
    <submittedName>
        <fullName evidence="1">Uncharacterized protein</fullName>
    </submittedName>
</protein>
<dbReference type="AlphaFoldDB" id="A0A937G069"/>
<organism evidence="1 2">
    <name type="scientific">Fulvivirga marina</name>
    <dbReference type="NCBI Taxonomy" id="2494733"/>
    <lineage>
        <taxon>Bacteria</taxon>
        <taxon>Pseudomonadati</taxon>
        <taxon>Bacteroidota</taxon>
        <taxon>Cytophagia</taxon>
        <taxon>Cytophagales</taxon>
        <taxon>Fulvivirgaceae</taxon>
        <taxon>Fulvivirga</taxon>
    </lineage>
</organism>
<keyword evidence="2" id="KW-1185">Reference proteome</keyword>
<dbReference type="EMBL" id="JAEUGD010000066">
    <property type="protein sequence ID" value="MBL6449395.1"/>
    <property type="molecule type" value="Genomic_DNA"/>
</dbReference>
<accession>A0A937G069</accession>
<dbReference type="Proteomes" id="UP000614216">
    <property type="component" value="Unassembled WGS sequence"/>
</dbReference>
<comment type="caution">
    <text evidence="1">The sequence shown here is derived from an EMBL/GenBank/DDBJ whole genome shotgun (WGS) entry which is preliminary data.</text>
</comment>
<reference evidence="1" key="1">
    <citation type="submission" date="2021-01" db="EMBL/GenBank/DDBJ databases">
        <title>Fulvivirga kasyanovii gen. nov., sp nov., a novel member of the phylum Bacteroidetes isolated from seawater in a mussel farm.</title>
        <authorList>
            <person name="Zhao L.-H."/>
            <person name="Wang Z.-J."/>
        </authorList>
    </citation>
    <scope>NUCLEOTIDE SEQUENCE</scope>
    <source>
        <strain evidence="1">29W222</strain>
    </source>
</reference>
<name>A0A937G069_9BACT</name>